<dbReference type="Proteomes" id="UP000007093">
    <property type="component" value="Chromosome"/>
</dbReference>
<keyword evidence="2" id="KW-1185">Reference proteome</keyword>
<dbReference type="PATRIC" id="fig|568816.4.peg.1332"/>
<name>G4Q996_ACIIR</name>
<organism evidence="1 2">
    <name type="scientific">Acidaminococcus intestini (strain RyC-MR95)</name>
    <dbReference type="NCBI Taxonomy" id="568816"/>
    <lineage>
        <taxon>Bacteria</taxon>
        <taxon>Bacillati</taxon>
        <taxon>Bacillota</taxon>
        <taxon>Negativicutes</taxon>
        <taxon>Acidaminococcales</taxon>
        <taxon>Acidaminococcaceae</taxon>
        <taxon>Acidaminococcus</taxon>
    </lineage>
</organism>
<evidence type="ECO:0000313" key="2">
    <source>
        <dbReference type="Proteomes" id="UP000007093"/>
    </source>
</evidence>
<dbReference type="InterPro" id="IPR014986">
    <property type="entry name" value="XkdN-like"/>
</dbReference>
<dbReference type="AlphaFoldDB" id="G4Q996"/>
<sequence>MAVSIEELIAQKETIEKKRKEEYDLETSVGTITMKKPTKAFVAEVLDLTEDNDEYMVYNLCTSPNLKDDKLQKAYGCSEPLDIVKKLFEPGEVTAIAKAVMAKAGYGESVEAKVHEEVKN</sequence>
<dbReference type="HOGENOM" id="CLU_151180_0_0_9"/>
<accession>G4Q996</accession>
<evidence type="ECO:0008006" key="3">
    <source>
        <dbReference type="Google" id="ProtNLM"/>
    </source>
</evidence>
<dbReference type="InParanoid" id="G4Q996"/>
<dbReference type="KEGG" id="ain:Acin_1376"/>
<evidence type="ECO:0000313" key="1">
    <source>
        <dbReference type="EMBL" id="AEQ22598.1"/>
    </source>
</evidence>
<dbReference type="InterPro" id="IPR038559">
    <property type="entry name" value="XkdN-like_sf"/>
</dbReference>
<proteinExistence type="predicted"/>
<dbReference type="EMBL" id="CP003058">
    <property type="protein sequence ID" value="AEQ22598.1"/>
    <property type="molecule type" value="Genomic_DNA"/>
</dbReference>
<reference evidence="1 2" key="1">
    <citation type="journal article" date="2011" name="J. Bacteriol.">
        <title>Complete genome sequence of Acidaminococcus intestini RYC-MR95, a Gram-negative bacterium from the phylum Firmicutes.</title>
        <authorList>
            <person name="D'Auria G."/>
            <person name="Galan J.C."/>
            <person name="Rodriguez-Alcayna M."/>
            <person name="Moya A."/>
            <person name="Baquero F."/>
            <person name="Latorre A."/>
        </authorList>
    </citation>
    <scope>NUCLEOTIDE SEQUENCE [LARGE SCALE GENOMIC DNA]</scope>
    <source>
        <strain evidence="1 2">RyC-MR95</strain>
    </source>
</reference>
<dbReference type="eggNOG" id="ENOG50333M7">
    <property type="taxonomic scope" value="Bacteria"/>
</dbReference>
<dbReference type="Pfam" id="PF08890">
    <property type="entry name" value="Phage_TAC_5"/>
    <property type="match status" value="1"/>
</dbReference>
<dbReference type="Gene3D" id="3.30.2220.30">
    <property type="match status" value="1"/>
</dbReference>
<dbReference type="STRING" id="568816.Acin_1376"/>
<gene>
    <name evidence="1" type="ordered locus">Acin_1376</name>
</gene>
<protein>
    <recommendedName>
        <fullName evidence="3">Phage XkdN-like protein</fullName>
    </recommendedName>
</protein>
<dbReference type="RefSeq" id="WP_014128611.1">
    <property type="nucleotide sequence ID" value="NC_016077.1"/>
</dbReference>